<dbReference type="Pfam" id="PF12836">
    <property type="entry name" value="HHH_3"/>
    <property type="match status" value="1"/>
</dbReference>
<keyword evidence="4" id="KW-1185">Reference proteome</keyword>
<dbReference type="GO" id="GO:0015628">
    <property type="term" value="P:protein secretion by the type II secretion system"/>
    <property type="evidence" value="ECO:0007669"/>
    <property type="project" value="TreeGrafter"/>
</dbReference>
<dbReference type="InterPro" id="IPR051675">
    <property type="entry name" value="Endo/Exo/Phosphatase_dom_1"/>
</dbReference>
<dbReference type="GO" id="GO:0015627">
    <property type="term" value="C:type II protein secretion system complex"/>
    <property type="evidence" value="ECO:0007669"/>
    <property type="project" value="TreeGrafter"/>
</dbReference>
<gene>
    <name evidence="3" type="ORF">F960_00429</name>
</gene>
<evidence type="ECO:0000256" key="1">
    <source>
        <dbReference type="SAM" id="MobiDB-lite"/>
    </source>
</evidence>
<dbReference type="SMART" id="SM00278">
    <property type="entry name" value="HhH1"/>
    <property type="match status" value="2"/>
</dbReference>
<reference evidence="3 4" key="1">
    <citation type="submission" date="2013-02" db="EMBL/GenBank/DDBJ databases">
        <title>The Genome Sequence of Acinetobacter gerneri CIP 107464.</title>
        <authorList>
            <consortium name="The Broad Institute Genome Sequencing Platform"/>
            <consortium name="The Broad Institute Genome Sequencing Center for Infectious Disease"/>
            <person name="Cerqueira G."/>
            <person name="Feldgarden M."/>
            <person name="Courvalin P."/>
            <person name="Perichon B."/>
            <person name="Grillot-Courvalin C."/>
            <person name="Clermont D."/>
            <person name="Rocha E."/>
            <person name="Yoon E.-J."/>
            <person name="Nemec A."/>
            <person name="Walker B."/>
            <person name="Young S.K."/>
            <person name="Zeng Q."/>
            <person name="Gargeya S."/>
            <person name="Fitzgerald M."/>
            <person name="Haas B."/>
            <person name="Abouelleil A."/>
            <person name="Alvarado L."/>
            <person name="Arachchi H.M."/>
            <person name="Berlin A.M."/>
            <person name="Chapman S.B."/>
            <person name="Dewar J."/>
            <person name="Goldberg J."/>
            <person name="Griggs A."/>
            <person name="Gujja S."/>
            <person name="Hansen M."/>
            <person name="Howarth C."/>
            <person name="Imamovic A."/>
            <person name="Larimer J."/>
            <person name="McCowan C."/>
            <person name="Murphy C."/>
            <person name="Neiman D."/>
            <person name="Pearson M."/>
            <person name="Priest M."/>
            <person name="Roberts A."/>
            <person name="Saif S."/>
            <person name="Shea T."/>
            <person name="Sisk P."/>
            <person name="Sykes S."/>
            <person name="Wortman J."/>
            <person name="Nusbaum C."/>
            <person name="Birren B."/>
        </authorList>
    </citation>
    <scope>NUCLEOTIDE SEQUENCE [LARGE SCALE GENOMIC DNA]</scope>
    <source>
        <strain evidence="3 4">CIP 107464</strain>
    </source>
</reference>
<dbReference type="NCBIfam" id="TIGR00426">
    <property type="entry name" value="competence protein ComEA helix-hairpin-helix repeat region"/>
    <property type="match status" value="1"/>
</dbReference>
<dbReference type="EMBL" id="APPN01000045">
    <property type="protein sequence ID" value="ENV35391.1"/>
    <property type="molecule type" value="Genomic_DNA"/>
</dbReference>
<name>N8YFD5_9GAMM</name>
<protein>
    <recommendedName>
        <fullName evidence="2">Helix-hairpin-helix DNA-binding motif class 1 domain-containing protein</fullName>
    </recommendedName>
</protein>
<dbReference type="Proteomes" id="UP000013117">
    <property type="component" value="Unassembled WGS sequence"/>
</dbReference>
<organism evidence="3 4">
    <name type="scientific">Acinetobacter gerneri DSM 14967 = CIP 107464 = MTCC 9824</name>
    <dbReference type="NCBI Taxonomy" id="1120926"/>
    <lineage>
        <taxon>Bacteria</taxon>
        <taxon>Pseudomonadati</taxon>
        <taxon>Pseudomonadota</taxon>
        <taxon>Gammaproteobacteria</taxon>
        <taxon>Moraxellales</taxon>
        <taxon>Moraxellaceae</taxon>
        <taxon>Acinetobacter</taxon>
    </lineage>
</organism>
<proteinExistence type="predicted"/>
<dbReference type="Gene3D" id="1.10.150.280">
    <property type="entry name" value="AF1531-like domain"/>
    <property type="match status" value="1"/>
</dbReference>
<dbReference type="STRING" id="202952.GCA_000747725_03190"/>
<dbReference type="InterPro" id="IPR003583">
    <property type="entry name" value="Hlx-hairpin-Hlx_DNA-bd_motif"/>
</dbReference>
<dbReference type="GO" id="GO:0003677">
    <property type="term" value="F:DNA binding"/>
    <property type="evidence" value="ECO:0007669"/>
    <property type="project" value="InterPro"/>
</dbReference>
<feature type="compositionally biased region" description="Basic and acidic residues" evidence="1">
    <location>
        <begin position="72"/>
        <end position="82"/>
    </location>
</feature>
<evidence type="ECO:0000313" key="3">
    <source>
        <dbReference type="EMBL" id="ENV35391.1"/>
    </source>
</evidence>
<feature type="region of interest" description="Disordered" evidence="1">
    <location>
        <begin position="54"/>
        <end position="89"/>
    </location>
</feature>
<accession>N8YFD5</accession>
<dbReference type="PANTHER" id="PTHR21180:SF32">
    <property type="entry name" value="ENDONUCLEASE_EXONUCLEASE_PHOSPHATASE FAMILY DOMAIN-CONTAINING PROTEIN 1"/>
    <property type="match status" value="1"/>
</dbReference>
<dbReference type="GO" id="GO:0006281">
    <property type="term" value="P:DNA repair"/>
    <property type="evidence" value="ECO:0007669"/>
    <property type="project" value="InterPro"/>
</dbReference>
<evidence type="ECO:0000313" key="4">
    <source>
        <dbReference type="Proteomes" id="UP000013117"/>
    </source>
</evidence>
<dbReference type="eggNOG" id="COG1555">
    <property type="taxonomic scope" value="Bacteria"/>
</dbReference>
<dbReference type="HOGENOM" id="CLU_052011_3_1_6"/>
<dbReference type="InterPro" id="IPR010994">
    <property type="entry name" value="RuvA_2-like"/>
</dbReference>
<dbReference type="AlphaFoldDB" id="N8YFD5"/>
<feature type="domain" description="Helix-hairpin-helix DNA-binding motif class 1" evidence="2">
    <location>
        <begin position="132"/>
        <end position="151"/>
    </location>
</feature>
<dbReference type="PATRIC" id="fig|1120926.3.peg.389"/>
<evidence type="ECO:0000259" key="2">
    <source>
        <dbReference type="SMART" id="SM00278"/>
    </source>
</evidence>
<comment type="caution">
    <text evidence="3">The sequence shown here is derived from an EMBL/GenBank/DDBJ whole genome shotgun (WGS) entry which is preliminary data.</text>
</comment>
<dbReference type="PANTHER" id="PTHR21180">
    <property type="entry name" value="ENDONUCLEASE/EXONUCLEASE/PHOSPHATASE FAMILY DOMAIN-CONTAINING PROTEIN 1"/>
    <property type="match status" value="1"/>
</dbReference>
<sequence length="154" mass="17277">MSYLSLAMLKSAFKQLLLCLMALLIILNFSYPTFADQKSDQAYAAWKARQQAQDQRLKQEKSDQYYLSTPQIHEKRQSKSKDSAYASQGMSGKISLNSANQQQLQQLNGVGAKKAQAIIDYRNQSGGFKTIEELQKVKGIGPKLLEKNKALLSL</sequence>
<dbReference type="SUPFAM" id="SSF47781">
    <property type="entry name" value="RuvA domain 2-like"/>
    <property type="match status" value="1"/>
</dbReference>
<dbReference type="InterPro" id="IPR004509">
    <property type="entry name" value="Competence_ComEA_HhH"/>
</dbReference>
<feature type="domain" description="Helix-hairpin-helix DNA-binding motif class 1" evidence="2">
    <location>
        <begin position="102"/>
        <end position="121"/>
    </location>
</feature>